<feature type="signal peptide" evidence="2">
    <location>
        <begin position="1"/>
        <end position="20"/>
    </location>
</feature>
<keyword evidence="2" id="KW-0732">Signal</keyword>
<dbReference type="RefSeq" id="XP_019646674.1">
    <property type="nucleotide sequence ID" value="XM_019791115.1"/>
</dbReference>
<evidence type="ECO:0000256" key="2">
    <source>
        <dbReference type="SAM" id="SignalP"/>
    </source>
</evidence>
<dbReference type="PROSITE" id="PS51257">
    <property type="entry name" value="PROKAR_LIPOPROTEIN"/>
    <property type="match status" value="1"/>
</dbReference>
<dbReference type="GeneID" id="109487143"/>
<feature type="region of interest" description="Disordered" evidence="1">
    <location>
        <begin position="221"/>
        <end position="286"/>
    </location>
</feature>
<gene>
    <name evidence="4" type="primary">LOC109487143</name>
</gene>
<name>A0A6P5AKA5_BRABE</name>
<dbReference type="KEGG" id="bbel:109487143"/>
<sequence>MKGTSSIILLLLAACLSAWAAPSYRGGSSDEETQQEGPTNEAGDYNNPRPADLIEAADASDPAKTYQLRHTLNMNGGRYTIFTKVKKDGSLEHQATRVSKNSVETVDRQPEAYSSTAVPLEEASEQLLKKELGEDIQNVNEDASLNDTRRGPVYDCAYKVWNDTATAQAESKIIYRVLPCRPSERNEQTCDGTTEQYMTCEFKTDQTLRQVILQKAELYIPQLSDDGPPPNAHEADARSAGQPSQDNGTTQDPEPTAKSIANGSSSVTNPTADEASSIETSKDEDSQLEYKYKNVGGDQSAPPKEQPPVNFLKLAAAKEKSAPNINDARGDAPAAGDNPASTEVVNIAMYKPHRKAPFQFGARATDGHCGPALDVLKMLQRWQRRAFDPSSIEIRLPMAAPDCAEKTDNCADGQCLPHGRVYLLLAYAEKADDEEPATMAPEVMKEFLDIILSRSKLD</sequence>
<proteinExistence type="predicted"/>
<dbReference type="Proteomes" id="UP000515135">
    <property type="component" value="Unplaced"/>
</dbReference>
<keyword evidence="3" id="KW-1185">Reference proteome</keyword>
<dbReference type="AlphaFoldDB" id="A0A6P5AKA5"/>
<protein>
    <submittedName>
        <fullName evidence="4">Uncharacterized protein LOC109487143</fullName>
    </submittedName>
</protein>
<feature type="chain" id="PRO_5027729376" evidence="2">
    <location>
        <begin position="21"/>
        <end position="458"/>
    </location>
</feature>
<feature type="region of interest" description="Disordered" evidence="1">
    <location>
        <begin position="24"/>
        <end position="52"/>
    </location>
</feature>
<dbReference type="OrthoDB" id="9999194at2759"/>
<organism evidence="3 4">
    <name type="scientific">Branchiostoma belcheri</name>
    <name type="common">Amphioxus</name>
    <dbReference type="NCBI Taxonomy" id="7741"/>
    <lineage>
        <taxon>Eukaryota</taxon>
        <taxon>Metazoa</taxon>
        <taxon>Chordata</taxon>
        <taxon>Cephalochordata</taxon>
        <taxon>Leptocardii</taxon>
        <taxon>Amphioxiformes</taxon>
        <taxon>Branchiostomatidae</taxon>
        <taxon>Branchiostoma</taxon>
    </lineage>
</organism>
<feature type="compositionally biased region" description="Polar residues" evidence="1">
    <location>
        <begin position="241"/>
        <end position="271"/>
    </location>
</feature>
<evidence type="ECO:0000313" key="4">
    <source>
        <dbReference type="RefSeq" id="XP_019646674.1"/>
    </source>
</evidence>
<evidence type="ECO:0000313" key="3">
    <source>
        <dbReference type="Proteomes" id="UP000515135"/>
    </source>
</evidence>
<evidence type="ECO:0000256" key="1">
    <source>
        <dbReference type="SAM" id="MobiDB-lite"/>
    </source>
</evidence>
<accession>A0A6P5AKA5</accession>
<reference evidence="4" key="1">
    <citation type="submission" date="2025-08" db="UniProtKB">
        <authorList>
            <consortium name="RefSeq"/>
        </authorList>
    </citation>
    <scope>IDENTIFICATION</scope>
    <source>
        <tissue evidence="4">Gonad</tissue>
    </source>
</reference>